<gene>
    <name evidence="2" type="ORF">ACFOY2_46865</name>
</gene>
<organism evidence="2 3">
    <name type="scientific">Nonomuraea purpurea</name>
    <dbReference type="NCBI Taxonomy" id="1849276"/>
    <lineage>
        <taxon>Bacteria</taxon>
        <taxon>Bacillati</taxon>
        <taxon>Actinomycetota</taxon>
        <taxon>Actinomycetes</taxon>
        <taxon>Streptosporangiales</taxon>
        <taxon>Streptosporangiaceae</taxon>
        <taxon>Nonomuraea</taxon>
    </lineage>
</organism>
<feature type="region of interest" description="Disordered" evidence="1">
    <location>
        <begin position="130"/>
        <end position="162"/>
    </location>
</feature>
<evidence type="ECO:0000256" key="1">
    <source>
        <dbReference type="SAM" id="MobiDB-lite"/>
    </source>
</evidence>
<evidence type="ECO:0000313" key="2">
    <source>
        <dbReference type="EMBL" id="MFC4014814.1"/>
    </source>
</evidence>
<evidence type="ECO:0000313" key="3">
    <source>
        <dbReference type="Proteomes" id="UP001595851"/>
    </source>
</evidence>
<protein>
    <recommendedName>
        <fullName evidence="4">Secreted protein</fullName>
    </recommendedName>
</protein>
<keyword evidence="3" id="KW-1185">Reference proteome</keyword>
<reference evidence="3" key="1">
    <citation type="journal article" date="2019" name="Int. J. Syst. Evol. Microbiol.">
        <title>The Global Catalogue of Microorganisms (GCM) 10K type strain sequencing project: providing services to taxonomists for standard genome sequencing and annotation.</title>
        <authorList>
            <consortium name="The Broad Institute Genomics Platform"/>
            <consortium name="The Broad Institute Genome Sequencing Center for Infectious Disease"/>
            <person name="Wu L."/>
            <person name="Ma J."/>
        </authorList>
    </citation>
    <scope>NUCLEOTIDE SEQUENCE [LARGE SCALE GENOMIC DNA]</scope>
    <source>
        <strain evidence="3">TBRC 1276</strain>
    </source>
</reference>
<dbReference type="Proteomes" id="UP001595851">
    <property type="component" value="Unassembled WGS sequence"/>
</dbReference>
<dbReference type="EMBL" id="JBHSBI010000037">
    <property type="protein sequence ID" value="MFC4014814.1"/>
    <property type="molecule type" value="Genomic_DNA"/>
</dbReference>
<feature type="region of interest" description="Disordered" evidence="1">
    <location>
        <begin position="61"/>
        <end position="86"/>
    </location>
</feature>
<proteinExistence type="predicted"/>
<feature type="compositionally biased region" description="Low complexity" evidence="1">
    <location>
        <begin position="63"/>
        <end position="76"/>
    </location>
</feature>
<accession>A0ABV8GPA3</accession>
<name>A0ABV8GPA3_9ACTN</name>
<evidence type="ECO:0008006" key="4">
    <source>
        <dbReference type="Google" id="ProtNLM"/>
    </source>
</evidence>
<comment type="caution">
    <text evidence="2">The sequence shown here is derived from an EMBL/GenBank/DDBJ whole genome shotgun (WGS) entry which is preliminary data.</text>
</comment>
<dbReference type="RefSeq" id="WP_379534640.1">
    <property type="nucleotide sequence ID" value="NZ_JBHSBI010000037.1"/>
</dbReference>
<sequence length="193" mass="20731">MYTKTVLLAGTATATVIASVIVLDGAGTNRPGGQQSSSPQTVGTGRDVTGQDLATAALPWHKSNSSSAAPAALALSHSRTEERGMGKGGAKQINAAMNRAPINEPHGRHERASDLVGRQDAVLRPLHRHLQSRSTTRSNPRIKRAPRDLRPPSPITFGSDGSPSLIAMECDELFPPHKREFRLRNIVCHRLLD</sequence>